<dbReference type="GO" id="GO:0005886">
    <property type="term" value="C:plasma membrane"/>
    <property type="evidence" value="ECO:0007669"/>
    <property type="project" value="UniProtKB-SubCell"/>
</dbReference>
<dbReference type="PANTHER" id="PTHR33508">
    <property type="entry name" value="UPF0056 MEMBRANE PROTEIN YHCE"/>
    <property type="match status" value="1"/>
</dbReference>
<evidence type="ECO:0000256" key="2">
    <source>
        <dbReference type="ARBA" id="ARBA00009784"/>
    </source>
</evidence>
<comment type="subcellular location">
    <subcellularLocation>
        <location evidence="1 7">Cell membrane</location>
        <topology evidence="1 7">Multi-pass membrane protein</topology>
    </subcellularLocation>
</comment>
<feature type="transmembrane region" description="Helical" evidence="7">
    <location>
        <begin position="143"/>
        <end position="164"/>
    </location>
</feature>
<feature type="transmembrane region" description="Helical" evidence="7">
    <location>
        <begin position="114"/>
        <end position="137"/>
    </location>
</feature>
<feature type="transmembrane region" description="Helical" evidence="7">
    <location>
        <begin position="74"/>
        <end position="93"/>
    </location>
</feature>
<keyword evidence="5 7" id="KW-1133">Transmembrane helix</keyword>
<gene>
    <name evidence="8" type="ORF">PV02_04090</name>
</gene>
<protein>
    <recommendedName>
        <fullName evidence="7">UPF0056 membrane protein</fullName>
    </recommendedName>
</protein>
<accession>A0AAE3KXQ3</accession>
<reference evidence="8 9" key="1">
    <citation type="journal article" date="2011" name="Appl. Environ. Microbiol.">
        <title>Methanogenic archaea isolated from Taiwan's Chelungpu fault.</title>
        <authorList>
            <person name="Wu S.Y."/>
            <person name="Lai M.C."/>
        </authorList>
    </citation>
    <scope>NUCLEOTIDE SEQUENCE [LARGE SCALE GENOMIC DNA]</scope>
    <source>
        <strain evidence="8 9">St545Mb</strain>
    </source>
</reference>
<dbReference type="AlphaFoldDB" id="A0AAE3KXQ3"/>
<evidence type="ECO:0000313" key="9">
    <source>
        <dbReference type="Proteomes" id="UP001206983"/>
    </source>
</evidence>
<evidence type="ECO:0000256" key="4">
    <source>
        <dbReference type="ARBA" id="ARBA00022692"/>
    </source>
</evidence>
<feature type="transmembrane region" description="Helical" evidence="7">
    <location>
        <begin position="42"/>
        <end position="68"/>
    </location>
</feature>
<evidence type="ECO:0000256" key="1">
    <source>
        <dbReference type="ARBA" id="ARBA00004651"/>
    </source>
</evidence>
<evidence type="ECO:0000256" key="7">
    <source>
        <dbReference type="RuleBase" id="RU362048"/>
    </source>
</evidence>
<keyword evidence="3" id="KW-1003">Cell membrane</keyword>
<dbReference type="Pfam" id="PF01914">
    <property type="entry name" value="MarC"/>
    <property type="match status" value="1"/>
</dbReference>
<keyword evidence="6 7" id="KW-0472">Membrane</keyword>
<organism evidence="8 9">
    <name type="scientific">Methanolobus chelungpuianus</name>
    <dbReference type="NCBI Taxonomy" id="502115"/>
    <lineage>
        <taxon>Archaea</taxon>
        <taxon>Methanobacteriati</taxon>
        <taxon>Methanobacteriota</taxon>
        <taxon>Stenosarchaea group</taxon>
        <taxon>Methanomicrobia</taxon>
        <taxon>Methanosarcinales</taxon>
        <taxon>Methanosarcinaceae</taxon>
        <taxon>Methanolobus</taxon>
    </lineage>
</organism>
<evidence type="ECO:0000313" key="8">
    <source>
        <dbReference type="EMBL" id="MCQ6962299.1"/>
    </source>
</evidence>
<feature type="transmembrane region" description="Helical" evidence="7">
    <location>
        <begin position="6"/>
        <end position="30"/>
    </location>
</feature>
<evidence type="ECO:0000256" key="3">
    <source>
        <dbReference type="ARBA" id="ARBA00022475"/>
    </source>
</evidence>
<comment type="caution">
    <text evidence="8">The sequence shown here is derived from an EMBL/GenBank/DDBJ whole genome shotgun (WGS) entry which is preliminary data.</text>
</comment>
<dbReference type="RefSeq" id="WP_256622092.1">
    <property type="nucleotide sequence ID" value="NZ_JTEO01000002.1"/>
</dbReference>
<dbReference type="EMBL" id="JTEO01000002">
    <property type="protein sequence ID" value="MCQ6962299.1"/>
    <property type="molecule type" value="Genomic_DNA"/>
</dbReference>
<feature type="transmembrane region" description="Helical" evidence="7">
    <location>
        <begin position="185"/>
        <end position="209"/>
    </location>
</feature>
<keyword evidence="9" id="KW-1185">Reference proteome</keyword>
<dbReference type="PANTHER" id="PTHR33508:SF1">
    <property type="entry name" value="UPF0056 MEMBRANE PROTEIN YHCE"/>
    <property type="match status" value="1"/>
</dbReference>
<evidence type="ECO:0000256" key="5">
    <source>
        <dbReference type="ARBA" id="ARBA00022989"/>
    </source>
</evidence>
<dbReference type="NCBIfam" id="TIGR00427">
    <property type="entry name" value="NAAT family transporter"/>
    <property type="match status" value="1"/>
</dbReference>
<comment type="similarity">
    <text evidence="2 7">Belongs to the UPF0056 (MarC) family.</text>
</comment>
<dbReference type="Proteomes" id="UP001206983">
    <property type="component" value="Unassembled WGS sequence"/>
</dbReference>
<evidence type="ECO:0000256" key="6">
    <source>
        <dbReference type="ARBA" id="ARBA00023136"/>
    </source>
</evidence>
<name>A0AAE3KXQ3_9EURY</name>
<dbReference type="InterPro" id="IPR002771">
    <property type="entry name" value="Multi_antbiot-R_MarC"/>
</dbReference>
<keyword evidence="4 7" id="KW-0812">Transmembrane</keyword>
<proteinExistence type="inferred from homology"/>
<sequence>MQDLAFFLGSFLSLFAIVSPLSGVVTFVSLTNNITFEDKNTLANKSVTLACIIALFFAFTGGLILDFFGITIDALRIAGGTLLFVVAFDMILGKVSRESITESEIDSSMDRSDVWIFPIALPLLTGPGTISTVIVLMNTADSIIQSASVIVAILLTFLISLILFRFSRRIYKFVGYTGMLVFTRLMGLLLAALAVNFVATGIWNTYVAFSSFT</sequence>